<feature type="transmembrane region" description="Helical" evidence="8">
    <location>
        <begin position="83"/>
        <end position="101"/>
    </location>
</feature>
<protein>
    <submittedName>
        <fullName evidence="9">Multidrug efflux SMR transporter</fullName>
    </submittedName>
</protein>
<evidence type="ECO:0000256" key="6">
    <source>
        <dbReference type="ARBA" id="ARBA00023136"/>
    </source>
</evidence>
<dbReference type="Pfam" id="PF00893">
    <property type="entry name" value="Multi_Drug_Res"/>
    <property type="match status" value="1"/>
</dbReference>
<evidence type="ECO:0000256" key="4">
    <source>
        <dbReference type="ARBA" id="ARBA00022692"/>
    </source>
</evidence>
<evidence type="ECO:0000313" key="9">
    <source>
        <dbReference type="EMBL" id="AZQ77439.1"/>
    </source>
</evidence>
<feature type="transmembrane region" description="Helical" evidence="8">
    <location>
        <begin position="57"/>
        <end position="77"/>
    </location>
</feature>
<dbReference type="Gene3D" id="1.10.3730.20">
    <property type="match status" value="1"/>
</dbReference>
<keyword evidence="2" id="KW-0813">Transport</keyword>
<dbReference type="GO" id="GO:0022857">
    <property type="term" value="F:transmembrane transporter activity"/>
    <property type="evidence" value="ECO:0007669"/>
    <property type="project" value="InterPro"/>
</dbReference>
<dbReference type="InterPro" id="IPR045324">
    <property type="entry name" value="Small_multidrug_res"/>
</dbReference>
<comment type="similarity">
    <text evidence="7">Belongs to the drug/metabolite transporter (DMT) superfamily. Small multidrug resistance (SMR) (TC 2.A.7.1) family.</text>
</comment>
<keyword evidence="10" id="KW-1185">Reference proteome</keyword>
<evidence type="ECO:0000256" key="8">
    <source>
        <dbReference type="SAM" id="Phobius"/>
    </source>
</evidence>
<evidence type="ECO:0000256" key="5">
    <source>
        <dbReference type="ARBA" id="ARBA00022989"/>
    </source>
</evidence>
<gene>
    <name evidence="9" type="ORF">EJ997_08930</name>
</gene>
<feature type="transmembrane region" description="Helical" evidence="8">
    <location>
        <begin position="32"/>
        <end position="50"/>
    </location>
</feature>
<reference evidence="9 10" key="1">
    <citation type="submission" date="2018-12" db="EMBL/GenBank/DDBJ databases">
        <title>Complete genome sequence of Flaviflexus sp. H23T48.</title>
        <authorList>
            <person name="Bae J.-W."/>
            <person name="Lee J.-Y."/>
        </authorList>
    </citation>
    <scope>NUCLEOTIDE SEQUENCE [LARGE SCALE GENOMIC DNA]</scope>
    <source>
        <strain evidence="9 10">H23T48</strain>
    </source>
</reference>
<proteinExistence type="inferred from homology"/>
<keyword evidence="3" id="KW-1003">Cell membrane</keyword>
<evidence type="ECO:0000256" key="1">
    <source>
        <dbReference type="ARBA" id="ARBA00004651"/>
    </source>
</evidence>
<keyword evidence="6 8" id="KW-0472">Membrane</keyword>
<keyword evidence="5 8" id="KW-1133">Transmembrane helix</keyword>
<dbReference type="EMBL" id="CP034593">
    <property type="protein sequence ID" value="AZQ77439.1"/>
    <property type="molecule type" value="Genomic_DNA"/>
</dbReference>
<name>A0A3Q9G8C5_9ACTO</name>
<accession>A0A3Q9G8C5</accession>
<organism evidence="9 10">
    <name type="scientific">Flaviflexus ciconiae</name>
    <dbReference type="NCBI Taxonomy" id="2496867"/>
    <lineage>
        <taxon>Bacteria</taxon>
        <taxon>Bacillati</taxon>
        <taxon>Actinomycetota</taxon>
        <taxon>Actinomycetes</taxon>
        <taxon>Actinomycetales</taxon>
        <taxon>Actinomycetaceae</taxon>
        <taxon>Flaviflexus</taxon>
    </lineage>
</organism>
<evidence type="ECO:0000256" key="2">
    <source>
        <dbReference type="ARBA" id="ARBA00022448"/>
    </source>
</evidence>
<comment type="subcellular location">
    <subcellularLocation>
        <location evidence="1 7">Cell membrane</location>
        <topology evidence="1 7">Multi-pass membrane protein</topology>
    </subcellularLocation>
</comment>
<dbReference type="InterPro" id="IPR000390">
    <property type="entry name" value="Small_drug/metabolite_transptr"/>
</dbReference>
<dbReference type="GO" id="GO:0005886">
    <property type="term" value="C:plasma membrane"/>
    <property type="evidence" value="ECO:0007669"/>
    <property type="project" value="UniProtKB-SubCell"/>
</dbReference>
<dbReference type="InterPro" id="IPR037185">
    <property type="entry name" value="EmrE-like"/>
</dbReference>
<dbReference type="SUPFAM" id="SSF103481">
    <property type="entry name" value="Multidrug resistance efflux transporter EmrE"/>
    <property type="match status" value="1"/>
</dbReference>
<sequence>MNPWVLLIGSGFFEAIWATALGASHGLSVLTPSIIFFVALIVSTVGLALAMKSIPTATAYAVWTGIGASLTVVWAMATGSEPFSALRITLIAVLIACVIGLKVSEGSNEEPHESEISN</sequence>
<evidence type="ECO:0000256" key="3">
    <source>
        <dbReference type="ARBA" id="ARBA00022475"/>
    </source>
</evidence>
<dbReference type="RefSeq" id="WP_126704242.1">
    <property type="nucleotide sequence ID" value="NZ_CP034593.1"/>
</dbReference>
<keyword evidence="4 7" id="KW-0812">Transmembrane</keyword>
<dbReference type="OrthoDB" id="21828at2"/>
<dbReference type="PANTHER" id="PTHR30561:SF0">
    <property type="entry name" value="GUANIDINIUM EXPORTER"/>
    <property type="match status" value="1"/>
</dbReference>
<dbReference type="Proteomes" id="UP000280344">
    <property type="component" value="Chromosome"/>
</dbReference>
<dbReference type="PANTHER" id="PTHR30561">
    <property type="entry name" value="SMR FAMILY PROTON-DEPENDENT DRUG EFFLUX TRANSPORTER SUGE"/>
    <property type="match status" value="1"/>
</dbReference>
<evidence type="ECO:0000256" key="7">
    <source>
        <dbReference type="RuleBase" id="RU003942"/>
    </source>
</evidence>
<dbReference type="AlphaFoldDB" id="A0A3Q9G8C5"/>
<evidence type="ECO:0000313" key="10">
    <source>
        <dbReference type="Proteomes" id="UP000280344"/>
    </source>
</evidence>
<dbReference type="KEGG" id="flh:EJ997_08930"/>